<dbReference type="InterPro" id="IPR001304">
    <property type="entry name" value="C-type_lectin-like"/>
</dbReference>
<accession>A0A3Q1ID68</accession>
<organism evidence="3 4">
    <name type="scientific">Anabas testudineus</name>
    <name type="common">Climbing perch</name>
    <name type="synonym">Anthias testudineus</name>
    <dbReference type="NCBI Taxonomy" id="64144"/>
    <lineage>
        <taxon>Eukaryota</taxon>
        <taxon>Metazoa</taxon>
        <taxon>Chordata</taxon>
        <taxon>Craniata</taxon>
        <taxon>Vertebrata</taxon>
        <taxon>Euteleostomi</taxon>
        <taxon>Actinopterygii</taxon>
        <taxon>Neopterygii</taxon>
        <taxon>Teleostei</taxon>
        <taxon>Neoteleostei</taxon>
        <taxon>Acanthomorphata</taxon>
        <taxon>Anabantaria</taxon>
        <taxon>Anabantiformes</taxon>
        <taxon>Anabantoidei</taxon>
        <taxon>Anabantidae</taxon>
        <taxon>Anabas</taxon>
    </lineage>
</organism>
<dbReference type="OrthoDB" id="6369810at2759"/>
<evidence type="ECO:0000259" key="2">
    <source>
        <dbReference type="PROSITE" id="PS50041"/>
    </source>
</evidence>
<dbReference type="InterPro" id="IPR018378">
    <property type="entry name" value="C-type_lectin_CS"/>
</dbReference>
<evidence type="ECO:0000256" key="1">
    <source>
        <dbReference type="ARBA" id="ARBA00023157"/>
    </source>
</evidence>
<protein>
    <recommendedName>
        <fullName evidence="2">C-type lectin domain-containing protein</fullName>
    </recommendedName>
</protein>
<reference evidence="3" key="2">
    <citation type="submission" date="2025-08" db="UniProtKB">
        <authorList>
            <consortium name="Ensembl"/>
        </authorList>
    </citation>
    <scope>IDENTIFICATION</scope>
</reference>
<gene>
    <name evidence="3" type="primary">RAMP2</name>
</gene>
<reference evidence="3" key="3">
    <citation type="submission" date="2025-09" db="UniProtKB">
        <authorList>
            <consortium name="Ensembl"/>
        </authorList>
    </citation>
    <scope>IDENTIFICATION</scope>
</reference>
<dbReference type="Ensembl" id="ENSATET00000018405.2">
    <property type="protein sequence ID" value="ENSATEP00000018105.2"/>
    <property type="gene ID" value="ENSATEG00000012585.2"/>
</dbReference>
<dbReference type="PANTHER" id="PTHR45784:SF3">
    <property type="entry name" value="C-TYPE LECTIN DOMAIN FAMILY 4 MEMBER K-LIKE-RELATED"/>
    <property type="match status" value="1"/>
</dbReference>
<dbReference type="InterPro" id="IPR016187">
    <property type="entry name" value="CTDL_fold"/>
</dbReference>
<dbReference type="PANTHER" id="PTHR45784">
    <property type="entry name" value="C-TYPE LECTIN DOMAIN FAMILY 20 MEMBER A-RELATED"/>
    <property type="match status" value="1"/>
</dbReference>
<dbReference type="PROSITE" id="PS00615">
    <property type="entry name" value="C_TYPE_LECTIN_1"/>
    <property type="match status" value="1"/>
</dbReference>
<dbReference type="InterPro" id="IPR016186">
    <property type="entry name" value="C-type_lectin-like/link_sf"/>
</dbReference>
<dbReference type="STRING" id="64144.ENSATEP00000018105"/>
<sequence>QTGTAPCCHSVTLASASVELSVPTTGLCFLPSCSPHFYIYVETPMSWSDAQTYCRSRFTDLATVHNETELAQLNQVIGGYTNVWIGLRPDPEAWRWSLENQDNPGEGEAGFRMWAAGEPNTGLSYYIFCGAMLKTGEWADMPCITVLFFICYDEFNKNSKIVQMFADVQSH</sequence>
<feature type="domain" description="C-type lectin" evidence="2">
    <location>
        <begin position="33"/>
        <end position="152"/>
    </location>
</feature>
<dbReference type="GeneTree" id="ENSGT00940000163911"/>
<dbReference type="Gene3D" id="3.10.100.10">
    <property type="entry name" value="Mannose-Binding Protein A, subunit A"/>
    <property type="match status" value="1"/>
</dbReference>
<keyword evidence="1" id="KW-1015">Disulfide bond</keyword>
<reference evidence="3" key="1">
    <citation type="submission" date="2021-04" db="EMBL/GenBank/DDBJ databases">
        <authorList>
            <consortium name="Wellcome Sanger Institute Data Sharing"/>
        </authorList>
    </citation>
    <scope>NUCLEOTIDE SEQUENCE [LARGE SCALE GENOMIC DNA]</scope>
</reference>
<name>A0A3Q1ID68_ANATE</name>
<dbReference type="SMART" id="SM00034">
    <property type="entry name" value="CLECT"/>
    <property type="match status" value="1"/>
</dbReference>
<dbReference type="InParanoid" id="A0A3Q1ID68"/>
<dbReference type="PROSITE" id="PS50041">
    <property type="entry name" value="C_TYPE_LECTIN_2"/>
    <property type="match status" value="1"/>
</dbReference>
<evidence type="ECO:0000313" key="3">
    <source>
        <dbReference type="Ensembl" id="ENSATEP00000018105.2"/>
    </source>
</evidence>
<keyword evidence="4" id="KW-1185">Reference proteome</keyword>
<dbReference type="Proteomes" id="UP000265040">
    <property type="component" value="Chromosome 18"/>
</dbReference>
<dbReference type="Pfam" id="PF00059">
    <property type="entry name" value="Lectin_C"/>
    <property type="match status" value="1"/>
</dbReference>
<dbReference type="SUPFAM" id="SSF56436">
    <property type="entry name" value="C-type lectin-like"/>
    <property type="match status" value="1"/>
</dbReference>
<dbReference type="AlphaFoldDB" id="A0A3Q1ID68"/>
<evidence type="ECO:0000313" key="4">
    <source>
        <dbReference type="Proteomes" id="UP000265040"/>
    </source>
</evidence>
<proteinExistence type="predicted"/>